<gene>
    <name evidence="1" type="ORF">SSIN_0468</name>
</gene>
<name>A0A0A0DLC4_9STRE</name>
<dbReference type="AlphaFoldDB" id="A0A0A0DLC4"/>
<evidence type="ECO:0000313" key="2">
    <source>
        <dbReference type="Proteomes" id="UP000030019"/>
    </source>
</evidence>
<organism evidence="1 2">
    <name type="scientific">Streptococcus sinensis</name>
    <dbReference type="NCBI Taxonomy" id="176090"/>
    <lineage>
        <taxon>Bacteria</taxon>
        <taxon>Bacillati</taxon>
        <taxon>Bacillota</taxon>
        <taxon>Bacilli</taxon>
        <taxon>Lactobacillales</taxon>
        <taxon>Streptococcaceae</taxon>
        <taxon>Streptococcus</taxon>
    </lineage>
</organism>
<dbReference type="EMBL" id="JPEN01000037">
    <property type="protein sequence ID" value="KGM37747.1"/>
    <property type="molecule type" value="Genomic_DNA"/>
</dbReference>
<comment type="caution">
    <text evidence="1">The sequence shown here is derived from an EMBL/GenBank/DDBJ whole genome shotgun (WGS) entry which is preliminary data.</text>
</comment>
<dbReference type="PATRIC" id="fig|176090.4.peg.461"/>
<protein>
    <submittedName>
        <fullName evidence="1">Uncharacterized protein</fullName>
    </submittedName>
</protein>
<dbReference type="Proteomes" id="UP000030019">
    <property type="component" value="Unassembled WGS sequence"/>
</dbReference>
<proteinExistence type="predicted"/>
<sequence>MSIAKKSEDTYFSWFNLLLVLLLVFILGQILALKFDWSDPLNPKERIIQQDREHKKFPINPHRPFEFSLFED</sequence>
<evidence type="ECO:0000313" key="1">
    <source>
        <dbReference type="EMBL" id="KGM37747.1"/>
    </source>
</evidence>
<accession>A0A0A0DLC4</accession>
<reference evidence="1 2" key="1">
    <citation type="submission" date="2014-06" db="EMBL/GenBank/DDBJ databases">
        <authorList>
            <person name="Teng J.L."/>
            <person name="Huang Y."/>
            <person name="Tse H."/>
            <person name="Lau S.K."/>
            <person name="Woo P.C."/>
        </authorList>
    </citation>
    <scope>NUCLEOTIDE SEQUENCE [LARGE SCALE GENOMIC DNA]</scope>
    <source>
        <strain evidence="1 2">HKU4</strain>
    </source>
</reference>
<keyword evidence="2" id="KW-1185">Reference proteome</keyword>
<dbReference type="STRING" id="176090.SSIN_0468"/>